<evidence type="ECO:0000313" key="3">
    <source>
        <dbReference type="Proteomes" id="UP000516314"/>
    </source>
</evidence>
<accession>A0A7G2DZT2</accession>
<dbReference type="Proteomes" id="UP000516314">
    <property type="component" value="Chromosome 1"/>
</dbReference>
<feature type="region of interest" description="Disordered" evidence="1">
    <location>
        <begin position="1"/>
        <end position="27"/>
    </location>
</feature>
<dbReference type="EMBL" id="LR881466">
    <property type="protein sequence ID" value="CAD5315061.1"/>
    <property type="molecule type" value="Genomic_DNA"/>
</dbReference>
<dbReference type="AlphaFoldDB" id="A0A7G2DZT2"/>
<proteinExistence type="predicted"/>
<organism evidence="2 3">
    <name type="scientific">Arabidopsis thaliana</name>
    <name type="common">Mouse-ear cress</name>
    <dbReference type="NCBI Taxonomy" id="3702"/>
    <lineage>
        <taxon>Eukaryota</taxon>
        <taxon>Viridiplantae</taxon>
        <taxon>Streptophyta</taxon>
        <taxon>Embryophyta</taxon>
        <taxon>Tracheophyta</taxon>
        <taxon>Spermatophyta</taxon>
        <taxon>Magnoliopsida</taxon>
        <taxon>eudicotyledons</taxon>
        <taxon>Gunneridae</taxon>
        <taxon>Pentapetalae</taxon>
        <taxon>rosids</taxon>
        <taxon>malvids</taxon>
        <taxon>Brassicales</taxon>
        <taxon>Brassicaceae</taxon>
        <taxon>Camelineae</taxon>
        <taxon>Arabidopsis</taxon>
    </lineage>
</organism>
<dbReference type="AntiFam" id="ANF00039">
    <property type="entry name" value="Antisense to SRP RNA"/>
</dbReference>
<sequence length="89" mass="9877">MGQSGLGRHRPVILPPSRTEGGRCSVKPASRGLLRSKEILAPNLRSADISTPDLEWAGQLRAQPEPDTLRSDPMFHHLIVSTRIINPRY</sequence>
<protein>
    <submittedName>
        <fullName evidence="2">(thale cress) hypothetical protein</fullName>
    </submittedName>
</protein>
<gene>
    <name evidence="2" type="ORF">AT9943_LOCUS3463</name>
</gene>
<evidence type="ECO:0000256" key="1">
    <source>
        <dbReference type="SAM" id="MobiDB-lite"/>
    </source>
</evidence>
<evidence type="ECO:0000313" key="2">
    <source>
        <dbReference type="EMBL" id="CAD5315061.1"/>
    </source>
</evidence>
<name>A0A7G2DZT2_ARATH</name>
<reference evidence="2 3" key="1">
    <citation type="submission" date="2020-09" db="EMBL/GenBank/DDBJ databases">
        <authorList>
            <person name="Ashkenazy H."/>
        </authorList>
    </citation>
    <scope>NUCLEOTIDE SEQUENCE [LARGE SCALE GENOMIC DNA]</scope>
    <source>
        <strain evidence="3">cv. Cdm-0</strain>
    </source>
</reference>